<dbReference type="Gene3D" id="3.30.450.20">
    <property type="entry name" value="PAS domain"/>
    <property type="match status" value="1"/>
</dbReference>
<accession>A0A6B2KSZ3</accession>
<evidence type="ECO:0000256" key="10">
    <source>
        <dbReference type="SAM" id="Phobius"/>
    </source>
</evidence>
<evidence type="ECO:0000256" key="2">
    <source>
        <dbReference type="ARBA" id="ARBA00022475"/>
    </source>
</evidence>
<keyword evidence="6 8" id="KW-0807">Transducer</keyword>
<evidence type="ECO:0000256" key="1">
    <source>
        <dbReference type="ARBA" id="ARBA00004651"/>
    </source>
</evidence>
<evidence type="ECO:0000256" key="7">
    <source>
        <dbReference type="ARBA" id="ARBA00029447"/>
    </source>
</evidence>
<dbReference type="PROSITE" id="PS50111">
    <property type="entry name" value="CHEMOTAXIS_TRANSDUC_2"/>
    <property type="match status" value="1"/>
</dbReference>
<evidence type="ECO:0000256" key="5">
    <source>
        <dbReference type="ARBA" id="ARBA00023136"/>
    </source>
</evidence>
<dbReference type="InterPro" id="IPR004089">
    <property type="entry name" value="MCPsignal_dom"/>
</dbReference>
<dbReference type="CDD" id="cd11386">
    <property type="entry name" value="MCP_signal"/>
    <property type="match status" value="1"/>
</dbReference>
<dbReference type="Pfam" id="PF00015">
    <property type="entry name" value="MCPsignal"/>
    <property type="match status" value="1"/>
</dbReference>
<reference evidence="12 13" key="1">
    <citation type="submission" date="2020-02" db="EMBL/GenBank/DDBJ databases">
        <authorList>
            <person name="Yang Z."/>
        </authorList>
    </citation>
    <scope>NUCLEOTIDE SEQUENCE [LARGE SCALE GENOMIC DNA]</scope>
    <source>
        <strain evidence="12 13">HX-7-9</strain>
    </source>
</reference>
<keyword evidence="5 10" id="KW-0472">Membrane</keyword>
<dbReference type="PANTHER" id="PTHR32089">
    <property type="entry name" value="METHYL-ACCEPTING CHEMOTAXIS PROTEIN MCPB"/>
    <property type="match status" value="1"/>
</dbReference>
<name>A0A6B2KSZ3_9NEIS</name>
<dbReference type="PANTHER" id="PTHR32089:SF119">
    <property type="entry name" value="METHYL-ACCEPTING CHEMOTAXIS PROTEIN CTPL"/>
    <property type="match status" value="1"/>
</dbReference>
<dbReference type="GO" id="GO:0007165">
    <property type="term" value="P:signal transduction"/>
    <property type="evidence" value="ECO:0007669"/>
    <property type="project" value="UniProtKB-KW"/>
</dbReference>
<evidence type="ECO:0000256" key="8">
    <source>
        <dbReference type="PROSITE-ProRule" id="PRU00284"/>
    </source>
</evidence>
<dbReference type="GO" id="GO:0006935">
    <property type="term" value="P:chemotaxis"/>
    <property type="evidence" value="ECO:0007669"/>
    <property type="project" value="UniProtKB-ARBA"/>
</dbReference>
<dbReference type="AlphaFoldDB" id="A0A6B2KSZ3"/>
<gene>
    <name evidence="12" type="ORF">GZH52_10625</name>
</gene>
<dbReference type="GO" id="GO:0005886">
    <property type="term" value="C:plasma membrane"/>
    <property type="evidence" value="ECO:0007669"/>
    <property type="project" value="UniProtKB-SubCell"/>
</dbReference>
<keyword evidence="3 10" id="KW-0812">Transmembrane</keyword>
<dbReference type="Pfam" id="PF17200">
    <property type="entry name" value="sCache_2"/>
    <property type="match status" value="1"/>
</dbReference>
<keyword evidence="2" id="KW-1003">Cell membrane</keyword>
<organism evidence="12 13">
    <name type="scientific">Crenobacter caeni</name>
    <dbReference type="NCBI Taxonomy" id="2705474"/>
    <lineage>
        <taxon>Bacteria</taxon>
        <taxon>Pseudomonadati</taxon>
        <taxon>Pseudomonadota</taxon>
        <taxon>Betaproteobacteria</taxon>
        <taxon>Neisseriales</taxon>
        <taxon>Neisseriaceae</taxon>
        <taxon>Crenobacter</taxon>
    </lineage>
</organism>
<comment type="similarity">
    <text evidence="7">Belongs to the methyl-accepting chemotaxis (MCP) protein family.</text>
</comment>
<dbReference type="Gene3D" id="1.10.287.950">
    <property type="entry name" value="Methyl-accepting chemotaxis protein"/>
    <property type="match status" value="1"/>
</dbReference>
<evidence type="ECO:0000313" key="13">
    <source>
        <dbReference type="Proteomes" id="UP000482578"/>
    </source>
</evidence>
<keyword evidence="4 10" id="KW-1133">Transmembrane helix</keyword>
<evidence type="ECO:0000256" key="4">
    <source>
        <dbReference type="ARBA" id="ARBA00022989"/>
    </source>
</evidence>
<evidence type="ECO:0000313" key="12">
    <source>
        <dbReference type="EMBL" id="NDV13241.1"/>
    </source>
</evidence>
<feature type="region of interest" description="Disordered" evidence="9">
    <location>
        <begin position="314"/>
        <end position="333"/>
    </location>
</feature>
<evidence type="ECO:0000259" key="11">
    <source>
        <dbReference type="PROSITE" id="PS50111"/>
    </source>
</evidence>
<feature type="compositionally biased region" description="Basic and acidic residues" evidence="9">
    <location>
        <begin position="319"/>
        <end position="332"/>
    </location>
</feature>
<evidence type="ECO:0000256" key="6">
    <source>
        <dbReference type="ARBA" id="ARBA00023224"/>
    </source>
</evidence>
<comment type="caution">
    <text evidence="12">The sequence shown here is derived from an EMBL/GenBank/DDBJ whole genome shotgun (WGS) entry which is preliminary data.</text>
</comment>
<comment type="subcellular location">
    <subcellularLocation>
        <location evidence="1">Cell membrane</location>
        <topology evidence="1">Multi-pass membrane protein</topology>
    </subcellularLocation>
</comment>
<evidence type="ECO:0000256" key="3">
    <source>
        <dbReference type="ARBA" id="ARBA00022692"/>
    </source>
</evidence>
<proteinExistence type="inferred from homology"/>
<dbReference type="SMART" id="SM01049">
    <property type="entry name" value="Cache_2"/>
    <property type="match status" value="1"/>
</dbReference>
<dbReference type="FunFam" id="1.10.287.950:FF:000001">
    <property type="entry name" value="Methyl-accepting chemotaxis sensory transducer"/>
    <property type="match status" value="1"/>
</dbReference>
<keyword evidence="13" id="KW-1185">Reference proteome</keyword>
<dbReference type="InterPro" id="IPR033480">
    <property type="entry name" value="sCache_2"/>
</dbReference>
<feature type="transmembrane region" description="Helical" evidence="10">
    <location>
        <begin position="186"/>
        <end position="205"/>
    </location>
</feature>
<evidence type="ECO:0000256" key="9">
    <source>
        <dbReference type="SAM" id="MobiDB-lite"/>
    </source>
</evidence>
<protein>
    <submittedName>
        <fullName evidence="12">Methyl-accepting chemotaxis protein</fullName>
    </submittedName>
</protein>
<dbReference type="Proteomes" id="UP000482578">
    <property type="component" value="Unassembled WGS sequence"/>
</dbReference>
<dbReference type="SMART" id="SM00283">
    <property type="entry name" value="MA"/>
    <property type="match status" value="1"/>
</dbReference>
<dbReference type="EMBL" id="JAAGAA010000009">
    <property type="protein sequence ID" value="NDV13241.1"/>
    <property type="molecule type" value="Genomic_DNA"/>
</dbReference>
<feature type="domain" description="Methyl-accepting transducer" evidence="11">
    <location>
        <begin position="266"/>
        <end position="502"/>
    </location>
</feature>
<dbReference type="SUPFAM" id="SSF58104">
    <property type="entry name" value="Methyl-accepting chemotaxis protein (MCP) signaling domain"/>
    <property type="match status" value="1"/>
</dbReference>
<sequence>MSMRGKLYALIALAIAGLIALSAIALSEQRKSLLADRVDLIRTQVESTVSMVGYYEALASEGKLPLADAQRLALAAISAQRFNGSEYFFVLDRDLDWIAHGVNGELVGKSMRGVRDADGVDLSALFDGALAKGGGLVEYRWAKPGSEAPVDKISWLGTSRGWGWHVGTGIYVDDVDAAFWRQSAQMLGVVGVLAVLLLVVSTLIVRNLIRGLGGEPAYAIEVVRKIAAGRLNEPVRLAAGDKDSLLASIAQMQGALRELIGEITTAAGQLSSMSGQIENYAGDNAQQSQRQSQAASAMAAAIEQLTTSIHHIADSAQQARERSQQAGDESRQSGEVITRAVGEMEMISQEVSAASTTIGELVDKTESIRSIMEVIRDVADQTNLLALNAAIEAARAGEQGRGFAVVADEVRKLAERTTASTQQIASMLGAIHAASDASRSTIEQAVTRAGNGVTLAAGGGEAVERIRQSTSGVVGVVTDISHALGEQSEASNEIARHVEQISQGAASGAEVARHTAEATEALNRLTQSLRSSVSRFEL</sequence>